<comment type="caution">
    <text evidence="3">The sequence shown here is derived from an EMBL/GenBank/DDBJ whole genome shotgun (WGS) entry which is preliminary data.</text>
</comment>
<dbReference type="EMBL" id="RBDY01000002">
    <property type="protein sequence ID" value="RKN26825.1"/>
    <property type="molecule type" value="Genomic_DNA"/>
</dbReference>
<accession>A0A3A9WFR1</accession>
<dbReference type="Proteomes" id="UP000275024">
    <property type="component" value="Unassembled WGS sequence"/>
</dbReference>
<dbReference type="Gene3D" id="2.40.260.10">
    <property type="entry name" value="Sortase"/>
    <property type="match status" value="1"/>
</dbReference>
<feature type="compositionally biased region" description="Low complexity" evidence="2">
    <location>
        <begin position="17"/>
        <end position="34"/>
    </location>
</feature>
<dbReference type="EMBL" id="RBDX01000003">
    <property type="protein sequence ID" value="RKN11630.1"/>
    <property type="molecule type" value="Genomic_DNA"/>
</dbReference>
<evidence type="ECO:0000313" key="4">
    <source>
        <dbReference type="EMBL" id="RKN26825.1"/>
    </source>
</evidence>
<dbReference type="InterPro" id="IPR023365">
    <property type="entry name" value="Sortase_dom-sf"/>
</dbReference>
<evidence type="ECO:0000313" key="5">
    <source>
        <dbReference type="Proteomes" id="UP000268652"/>
    </source>
</evidence>
<dbReference type="InterPro" id="IPR042001">
    <property type="entry name" value="Sortase_F"/>
</dbReference>
<dbReference type="Pfam" id="PF04203">
    <property type="entry name" value="Sortase"/>
    <property type="match status" value="1"/>
</dbReference>
<dbReference type="OrthoDB" id="525039at2"/>
<dbReference type="GO" id="GO:0016787">
    <property type="term" value="F:hydrolase activity"/>
    <property type="evidence" value="ECO:0007669"/>
    <property type="project" value="UniProtKB-KW"/>
</dbReference>
<feature type="compositionally biased region" description="Polar residues" evidence="2">
    <location>
        <begin position="1"/>
        <end position="10"/>
    </location>
</feature>
<feature type="region of interest" description="Disordered" evidence="2">
    <location>
        <begin position="70"/>
        <end position="89"/>
    </location>
</feature>
<dbReference type="AlphaFoldDB" id="A0A3A9WFR1"/>
<dbReference type="SUPFAM" id="SSF63817">
    <property type="entry name" value="Sortase"/>
    <property type="match status" value="1"/>
</dbReference>
<evidence type="ECO:0000313" key="3">
    <source>
        <dbReference type="EMBL" id="RKN11630.1"/>
    </source>
</evidence>
<evidence type="ECO:0000313" key="6">
    <source>
        <dbReference type="Proteomes" id="UP000275024"/>
    </source>
</evidence>
<protein>
    <submittedName>
        <fullName evidence="3">Class F sortase</fullName>
    </submittedName>
</protein>
<keyword evidence="5" id="KW-1185">Reference proteome</keyword>
<name>A0A3A9WFR1_9ACTN</name>
<sequence length="219" mass="22294">MSEARASSSIADGVSRPGAVDAPAAAPDAGSTADLDPSISGEPSAVVAPPLTRADPVRVRIPQLSTDVEVFGADLSPDGGPPSPSEEDAQRAAWYSGGVSPGERGAAILVGHLDTYDGPAAFAGLGSLRPGETIEIDRADGQIAVFTVDSVEQYPKSDFPDERVYGSVDSPQLRLITCGGRWTEGGGYDSNIVAYARLTASTISASSHVPAVDPGMNGA</sequence>
<gene>
    <name evidence="4" type="ORF">D7318_03610</name>
    <name evidence="3" type="ORF">D7319_06050</name>
</gene>
<dbReference type="InterPro" id="IPR005754">
    <property type="entry name" value="Sortase"/>
</dbReference>
<dbReference type="Proteomes" id="UP000268652">
    <property type="component" value="Unassembled WGS sequence"/>
</dbReference>
<keyword evidence="1" id="KW-0378">Hydrolase</keyword>
<feature type="region of interest" description="Disordered" evidence="2">
    <location>
        <begin position="1"/>
        <end position="59"/>
    </location>
</feature>
<evidence type="ECO:0000256" key="1">
    <source>
        <dbReference type="ARBA" id="ARBA00022801"/>
    </source>
</evidence>
<proteinExistence type="predicted"/>
<organism evidence="3 6">
    <name type="scientific">Streptomyces radicis</name>
    <dbReference type="NCBI Taxonomy" id="1750517"/>
    <lineage>
        <taxon>Bacteria</taxon>
        <taxon>Bacillati</taxon>
        <taxon>Actinomycetota</taxon>
        <taxon>Actinomycetes</taxon>
        <taxon>Kitasatosporales</taxon>
        <taxon>Streptomycetaceae</taxon>
        <taxon>Streptomyces</taxon>
    </lineage>
</organism>
<dbReference type="CDD" id="cd05829">
    <property type="entry name" value="Sortase_F"/>
    <property type="match status" value="1"/>
</dbReference>
<evidence type="ECO:0000256" key="2">
    <source>
        <dbReference type="SAM" id="MobiDB-lite"/>
    </source>
</evidence>
<dbReference type="NCBIfam" id="NF033748">
    <property type="entry name" value="class_F_sortase"/>
    <property type="match status" value="1"/>
</dbReference>
<reference evidence="5 6" key="1">
    <citation type="submission" date="2018-09" db="EMBL/GenBank/DDBJ databases">
        <title>Streptomyces sp. nov. DS1-2, an endophytic actinomycete isolated from roots of Dendrobium scabrilingue.</title>
        <authorList>
            <person name="Kuncharoen N."/>
            <person name="Kudo T."/>
            <person name="Ohkuma M."/>
            <person name="Yuki M."/>
            <person name="Tanasupawat S."/>
        </authorList>
    </citation>
    <scope>NUCLEOTIDE SEQUENCE [LARGE SCALE GENOMIC DNA]</scope>
    <source>
        <strain evidence="3 6">AZ1-7</strain>
        <strain evidence="4 5">DS1-2</strain>
    </source>
</reference>